<dbReference type="Pfam" id="PF00533">
    <property type="entry name" value="BRCT"/>
    <property type="match status" value="1"/>
</dbReference>
<dbReference type="PANTHER" id="PTHR14625">
    <property type="entry name" value="MICROCEPHALIN"/>
    <property type="match status" value="1"/>
</dbReference>
<dbReference type="Gene3D" id="3.40.50.10190">
    <property type="entry name" value="BRCT domain"/>
    <property type="match status" value="1"/>
</dbReference>
<feature type="region of interest" description="Disordered" evidence="1">
    <location>
        <begin position="256"/>
        <end position="276"/>
    </location>
</feature>
<proteinExistence type="predicted"/>
<dbReference type="EMBL" id="LXFE01000515">
    <property type="protein sequence ID" value="OLL25034.1"/>
    <property type="molecule type" value="Genomic_DNA"/>
</dbReference>
<feature type="compositionally biased region" description="Polar residues" evidence="1">
    <location>
        <begin position="167"/>
        <end position="176"/>
    </location>
</feature>
<name>A0A1U7LQW4_NEOID</name>
<dbReference type="STRING" id="1198029.A0A1U7LQW4"/>
<accession>A0A1U7LQW4</accession>
<feature type="domain" description="BRCT" evidence="2">
    <location>
        <begin position="671"/>
        <end position="771"/>
    </location>
</feature>
<sequence>QVFAGPCSHRVSVFDQNKNSNSFCKQQTPSTKSDSPIARHWIEMTSQQSERRIMTRARAKEEHVEPEWRIKYEWKGRKKTTIYSGNDQLELQRGGLGKAQRFPVKAQATASLRRSKPSIGKENNDPVPNKGLASGPTRVSMTPATTSKKNAEEPELATRSSLRKPLRQTTSLSSIDSLSQRISNTHLAPQNFSKLGGPSRRIPHNLTEIQLDQLIEAPKEIHNTPGRMGSPIRTKTPFVDVESDIFEDNYVLPEIPKSNRRMGSPTRIQPRHQTPLSKPLRILNPATLARDQTREAEDSSLHVTKSILKTNKSLDFFVPLKDADETPSRPTRNKPSSRHISSSSEPCEESDGVFNRLYRSRSPSRSPSEVEEQISPSPLLKHKKSAESRTMPNSIYNQKIIDIPVESEHYTDDSPPRALKRKTVQIQTPPRSLPKDGSRLALRRKSLSSLATIDSEEVGVITATEPPAQRLPSTTVKTPRSCLRHKTKPLEYLRENETAEVSLYHRHSGSDTSEFSNVLTSESKLPRLTRSRSASSPLSTECGPASDILPDTLYFSDKLVPIDPLRYSFSDLRLGSKSKRTSPPALETCLKDSPQDQLTPVTHNSEYKSSQKSKTTNTTQLESLNSFEFPHQDNNDVLPVRSKPLRKSKSATTELSPIKAELYATPDGLVDRHSVLQNIVVYLDVRTIDGDDASAPFVDLIKSLGGRIAKSWNSNHDRSNHNITHVIFKDGSPRTLAKIKETNGAVKCVGLSWVMACEKVGRQVEEAGFEISVEQIPYSHRRRKSMETKTLSTIADVTPAAKDAPTLARVPQTCPGKSNRRIYKPMNADYF</sequence>
<evidence type="ECO:0000313" key="4">
    <source>
        <dbReference type="Proteomes" id="UP000186594"/>
    </source>
</evidence>
<evidence type="ECO:0000256" key="1">
    <source>
        <dbReference type="SAM" id="MobiDB-lite"/>
    </source>
</evidence>
<dbReference type="AlphaFoldDB" id="A0A1U7LQW4"/>
<dbReference type="InterPro" id="IPR022047">
    <property type="entry name" value="Microcephalin-like"/>
</dbReference>
<keyword evidence="4" id="KW-1185">Reference proteome</keyword>
<organism evidence="3 4">
    <name type="scientific">Neolecta irregularis (strain DAH-3)</name>
    <dbReference type="NCBI Taxonomy" id="1198029"/>
    <lineage>
        <taxon>Eukaryota</taxon>
        <taxon>Fungi</taxon>
        <taxon>Dikarya</taxon>
        <taxon>Ascomycota</taxon>
        <taxon>Taphrinomycotina</taxon>
        <taxon>Neolectales</taxon>
        <taxon>Neolectaceae</taxon>
        <taxon>Neolecta</taxon>
    </lineage>
</organism>
<dbReference type="CDD" id="cd17716">
    <property type="entry name" value="BRCT_microcephalin_rpt1"/>
    <property type="match status" value="1"/>
</dbReference>
<dbReference type="InterPro" id="IPR001357">
    <property type="entry name" value="BRCT_dom"/>
</dbReference>
<feature type="non-terminal residue" evidence="3">
    <location>
        <position position="1"/>
    </location>
</feature>
<gene>
    <name evidence="3" type="ORF">NEOLI_000140</name>
</gene>
<dbReference type="OrthoDB" id="2384350at2759"/>
<dbReference type="PANTHER" id="PTHR14625:SF3">
    <property type="entry name" value="MICROCEPHALIN"/>
    <property type="match status" value="1"/>
</dbReference>
<dbReference type="GO" id="GO:0000278">
    <property type="term" value="P:mitotic cell cycle"/>
    <property type="evidence" value="ECO:0007669"/>
    <property type="project" value="TreeGrafter"/>
</dbReference>
<reference evidence="3 4" key="1">
    <citation type="submission" date="2016-04" db="EMBL/GenBank/DDBJ databases">
        <title>Evolutionary innovation and constraint leading to complex multicellularity in the Ascomycota.</title>
        <authorList>
            <person name="Cisse O."/>
            <person name="Nguyen A."/>
            <person name="Hewitt D.A."/>
            <person name="Jedd G."/>
            <person name="Stajich J.E."/>
        </authorList>
    </citation>
    <scope>NUCLEOTIDE SEQUENCE [LARGE SCALE GENOMIC DNA]</scope>
    <source>
        <strain evidence="3 4">DAH-3</strain>
    </source>
</reference>
<protein>
    <submittedName>
        <fullName evidence="3">Microcephalin</fullName>
    </submittedName>
</protein>
<feature type="region of interest" description="Disordered" evidence="1">
    <location>
        <begin position="576"/>
        <end position="618"/>
    </location>
</feature>
<feature type="compositionally biased region" description="Polar residues" evidence="1">
    <location>
        <begin position="595"/>
        <end position="604"/>
    </location>
</feature>
<dbReference type="SUPFAM" id="SSF52113">
    <property type="entry name" value="BRCT domain"/>
    <property type="match status" value="1"/>
</dbReference>
<feature type="compositionally biased region" description="Low complexity" evidence="1">
    <location>
        <begin position="608"/>
        <end position="618"/>
    </location>
</feature>
<feature type="compositionally biased region" description="Polar residues" evidence="1">
    <location>
        <begin position="137"/>
        <end position="148"/>
    </location>
</feature>
<comment type="caution">
    <text evidence="3">The sequence shown here is derived from an EMBL/GenBank/DDBJ whole genome shotgun (WGS) entry which is preliminary data.</text>
</comment>
<feature type="region of interest" description="Disordered" evidence="1">
    <location>
        <begin position="321"/>
        <end position="393"/>
    </location>
</feature>
<dbReference type="PROSITE" id="PS50172">
    <property type="entry name" value="BRCT"/>
    <property type="match status" value="1"/>
</dbReference>
<evidence type="ECO:0000313" key="3">
    <source>
        <dbReference type="EMBL" id="OLL25034.1"/>
    </source>
</evidence>
<dbReference type="InterPro" id="IPR036420">
    <property type="entry name" value="BRCT_dom_sf"/>
</dbReference>
<evidence type="ECO:0000259" key="2">
    <source>
        <dbReference type="PROSITE" id="PS50172"/>
    </source>
</evidence>
<feature type="region of interest" description="Disordered" evidence="1">
    <location>
        <begin position="94"/>
        <end position="176"/>
    </location>
</feature>
<dbReference type="Proteomes" id="UP000186594">
    <property type="component" value="Unassembled WGS sequence"/>
</dbReference>